<dbReference type="InterPro" id="IPR035983">
    <property type="entry name" value="Hect_E3_ubiquitin_ligase"/>
</dbReference>
<feature type="compositionally biased region" description="Low complexity" evidence="7">
    <location>
        <begin position="741"/>
        <end position="752"/>
    </location>
</feature>
<dbReference type="SUPFAM" id="SSF56204">
    <property type="entry name" value="Hect, E3 ligase catalytic domain"/>
    <property type="match status" value="1"/>
</dbReference>
<dbReference type="GO" id="GO:0043161">
    <property type="term" value="P:proteasome-mediated ubiquitin-dependent protein catabolic process"/>
    <property type="evidence" value="ECO:0000318"/>
    <property type="project" value="GO_Central"/>
</dbReference>
<evidence type="ECO:0000313" key="10">
    <source>
        <dbReference type="Proteomes" id="UP000001064"/>
    </source>
</evidence>
<dbReference type="Pfam" id="PF00632">
    <property type="entry name" value="HECT"/>
    <property type="match status" value="1"/>
</dbReference>
<keyword evidence="10" id="KW-1185">Reference proteome</keyword>
<dbReference type="OrthoDB" id="423283at2759"/>
<protein>
    <recommendedName>
        <fullName evidence="3">HECT-type E3 ubiquitin transferase</fullName>
        <ecNumber evidence="3">2.3.2.26</ecNumber>
    </recommendedName>
</protein>
<dbReference type="OMA" id="FFTIHAQ"/>
<dbReference type="Proteomes" id="UP000001064">
    <property type="component" value="Unassembled WGS sequence"/>
</dbReference>
<evidence type="ECO:0000256" key="3">
    <source>
        <dbReference type="ARBA" id="ARBA00012485"/>
    </source>
</evidence>
<evidence type="ECO:0000256" key="7">
    <source>
        <dbReference type="SAM" id="MobiDB-lite"/>
    </source>
</evidence>
<dbReference type="GO" id="GO:0016607">
    <property type="term" value="C:nuclear speck"/>
    <property type="evidence" value="ECO:0000318"/>
    <property type="project" value="GO_Central"/>
</dbReference>
<dbReference type="PANTHER" id="PTHR45670">
    <property type="entry name" value="E3 UBIQUITIN-PROTEIN LIGASE TRIP12"/>
    <property type="match status" value="1"/>
</dbReference>
<feature type="compositionally biased region" description="Low complexity" evidence="7">
    <location>
        <begin position="478"/>
        <end position="503"/>
    </location>
</feature>
<dbReference type="SMART" id="SM00119">
    <property type="entry name" value="HECTc"/>
    <property type="match status" value="1"/>
</dbReference>
<dbReference type="Gene3D" id="3.90.1750.10">
    <property type="entry name" value="Hect, E3 ligase catalytic domains"/>
    <property type="match status" value="1"/>
</dbReference>
<evidence type="ECO:0000256" key="2">
    <source>
        <dbReference type="ARBA" id="ARBA00006331"/>
    </source>
</evidence>
<dbReference type="EC" id="2.3.2.26" evidence="3"/>
<dbReference type="InterPro" id="IPR057948">
    <property type="entry name" value="TPR_TRIP12_N"/>
</dbReference>
<dbReference type="InterPro" id="IPR016024">
    <property type="entry name" value="ARM-type_fold"/>
</dbReference>
<reference evidence="10" key="1">
    <citation type="journal article" date="2011" name="Genome Biol.">
        <title>Comparative genomics of the social amoebae Dictyostelium discoideum and Dictyostelium purpureum.</title>
        <authorList>
            <consortium name="US DOE Joint Genome Institute (JGI-PGF)"/>
            <person name="Sucgang R."/>
            <person name="Kuo A."/>
            <person name="Tian X."/>
            <person name="Salerno W."/>
            <person name="Parikh A."/>
            <person name="Feasley C.L."/>
            <person name="Dalin E."/>
            <person name="Tu H."/>
            <person name="Huang E."/>
            <person name="Barry K."/>
            <person name="Lindquist E."/>
            <person name="Shapiro H."/>
            <person name="Bruce D."/>
            <person name="Schmutz J."/>
            <person name="Salamov A."/>
            <person name="Fey P."/>
            <person name="Gaudet P."/>
            <person name="Anjard C."/>
            <person name="Babu M.M."/>
            <person name="Basu S."/>
            <person name="Bushmanova Y."/>
            <person name="van der Wel H."/>
            <person name="Katoh-Kurasawa M."/>
            <person name="Dinh C."/>
            <person name="Coutinho P.M."/>
            <person name="Saito T."/>
            <person name="Elias M."/>
            <person name="Schaap P."/>
            <person name="Kay R.R."/>
            <person name="Henrissat B."/>
            <person name="Eichinger L."/>
            <person name="Rivero F."/>
            <person name="Putnam N.H."/>
            <person name="West C.M."/>
            <person name="Loomis W.F."/>
            <person name="Chisholm R.L."/>
            <person name="Shaulsky G."/>
            <person name="Strassmann J.E."/>
            <person name="Queller D.C."/>
            <person name="Kuspa A."/>
            <person name="Grigoriev I.V."/>
        </authorList>
    </citation>
    <scope>NUCLEOTIDE SEQUENCE [LARGE SCALE GENOMIC DNA]</scope>
    <source>
        <strain evidence="10">QSDP1</strain>
    </source>
</reference>
<organism evidence="9 10">
    <name type="scientific">Dictyostelium purpureum</name>
    <name type="common">Slime mold</name>
    <dbReference type="NCBI Taxonomy" id="5786"/>
    <lineage>
        <taxon>Eukaryota</taxon>
        <taxon>Amoebozoa</taxon>
        <taxon>Evosea</taxon>
        <taxon>Eumycetozoa</taxon>
        <taxon>Dictyostelia</taxon>
        <taxon>Dictyosteliales</taxon>
        <taxon>Dictyosteliaceae</taxon>
        <taxon>Dictyostelium</taxon>
    </lineage>
</organism>
<dbReference type="Gene3D" id="3.30.2410.10">
    <property type="entry name" value="Hect, E3 ligase catalytic domain"/>
    <property type="match status" value="1"/>
</dbReference>
<evidence type="ECO:0000256" key="5">
    <source>
        <dbReference type="ARBA" id="ARBA00022786"/>
    </source>
</evidence>
<dbReference type="InterPro" id="IPR045322">
    <property type="entry name" value="HECTD1/TRIP12-like"/>
</dbReference>
<sequence>MRNLSGALLDELQTPLRGGNPAAVGLLNTLIEGRNRSKLLLQGLKSDDENKQMESLLEVCDLLSIATEETIAGFPSDSFAPALINLLNMDHNPDMMLLAGRALSNMIEALPSSISSVVNHGAVSILCSKLLSIEYIDLAEQCLQTLEKISQEQPTVVLRAGGLMATLSFIDFFSTGVQRMAITTASNICRQVPKDCFDMVREPIQILTNLLQYQDQKVVELSCLCFSRLIESFYDSPQKLEIIASHGLISNLVRIISGMYNSTTSLSPNTYSQIIRIMATVCHGCPNITQTLLEEGIISIIQSIMYPSNDNANGSNSNVNRNSQQCYEVLSLINELLPPLPQEFANLLTPNRSIPNSLQSPELLKTLGEDLFVVLVEMFTSNVNTSVRYKSLGCICKVLYYSSSEQIKDLLKEFAFSSFLASLLGSRDMIIVATAIKIVELMMERLPVIFDRYFKREGVVYEVDRLSKLEQPSPPQIPSSLSTSSSLPSTPSSASTATSTTTTIIPTTQEELKSFVCKEAKKLKDTYFPKLQTMMGATNENFSTKELSILKNLSQKLNKCEKEEGVEILEEIKSLLIDTEGISAFEFLHSDLVGSILNYLTRGNIKKHAECFAKVFLVPYQKSGASSMTPLKTSSPNPLLLSLLIEKLHDALNKVERFNINISDVSGTSSGLKYLTQPFKLKLQKEGTDPNLKDYSGNIVLIEPLANITAIEEFLNSKVIVTPNLASAVPASLSCTTTTVGLTTTTSNTNKDGTTEKPVEKEKDSIMDEDDEDEEDTPPTANTSPTASTSTTATGSTTKTPSKLGIFVDGQRLTNSITIFQAVQRIARVQQIATLNSNNNNNNNNDYESSLNVQTNRLWDSTHPPIRELGSSKLIDFLTDDHSFQLTSNDTATYEILSLLRCLYMFNLDPASVNAGSILSNSSMILSSASLFTSERSLLNASEFISQKLTAKIMRQLQDPLALCGGVFPDWCKQLLNSCSFLFPFDCKRLFFYSTSFGIARALSTLQQRQDLIRQTNGSAVSSNNDRGGDFRVGRIQRQKVRIYRNKILESAIKVMDLYGKSKSMLEVEYFGEAGTGLGPTLEFFTLVSKEIQRKDLNLWYTDNTTTTTTTIISEPEKMEIDSLSSPSSSKTPTTPTTTEIIHEYIYCPGGLFPRPINPSTTIDKKLLDYFKFLGSFIAKTFFDQRLIDLPLSKPFYKYMIEQELEFEDLRQLSPAYASSLNNLYSLVLRIKEIKSKSDLSDTQKKEEIDQLRIEGAKIEDLCLDFTLPGFQGWELKEGGENIPVTLENLEEYLNLIVKNFLYDGVIRQFNSFKEGFNQTFSISSLKPFTIAEVESLLCGSLTGSDSDWSIESLMESTKADHGYTLQSKSVQNIFQIMSEFTPEQRKQFLLFISGSPHLPLQGFKGLIPRLTIVKKHHFPPLTPDDYLLSVMSCTNYIKLPDYSNKEVMKEKLLYAMNEGQSSFHLS</sequence>
<evidence type="ECO:0000256" key="1">
    <source>
        <dbReference type="ARBA" id="ARBA00000885"/>
    </source>
</evidence>
<gene>
    <name evidence="9" type="ORF">DICPUDRAFT_57189</name>
</gene>
<feature type="active site" description="Glycyl thioester intermediate" evidence="6">
    <location>
        <position position="1434"/>
    </location>
</feature>
<dbReference type="eggNOG" id="KOG0168">
    <property type="taxonomic scope" value="Eukaryota"/>
</dbReference>
<dbReference type="Gene3D" id="1.25.10.10">
    <property type="entry name" value="Leucine-rich Repeat Variant"/>
    <property type="match status" value="1"/>
</dbReference>
<evidence type="ECO:0000313" key="9">
    <source>
        <dbReference type="EMBL" id="EGC32277.1"/>
    </source>
</evidence>
<dbReference type="FunCoup" id="F0ZUU2">
    <property type="interactions" value="865"/>
</dbReference>
<proteinExistence type="inferred from homology"/>
<dbReference type="Pfam" id="PF25579">
    <property type="entry name" value="TPR_TRIP12_N"/>
    <property type="match status" value="1"/>
</dbReference>
<feature type="compositionally biased region" description="Low complexity" evidence="7">
    <location>
        <begin position="778"/>
        <end position="802"/>
    </location>
</feature>
<dbReference type="RefSeq" id="XP_003291186.1">
    <property type="nucleotide sequence ID" value="XM_003291138.1"/>
</dbReference>
<evidence type="ECO:0000256" key="6">
    <source>
        <dbReference type="PROSITE-ProRule" id="PRU00104"/>
    </source>
</evidence>
<evidence type="ECO:0000259" key="8">
    <source>
        <dbReference type="PROSITE" id="PS50237"/>
    </source>
</evidence>
<feature type="domain" description="HECT" evidence="8">
    <location>
        <begin position="1157"/>
        <end position="1467"/>
    </location>
</feature>
<dbReference type="CDD" id="cd00078">
    <property type="entry name" value="HECTc"/>
    <property type="match status" value="1"/>
</dbReference>
<dbReference type="EMBL" id="GL871201">
    <property type="protein sequence ID" value="EGC32277.1"/>
    <property type="molecule type" value="Genomic_DNA"/>
</dbReference>
<feature type="region of interest" description="Disordered" evidence="7">
    <location>
        <begin position="471"/>
        <end position="503"/>
    </location>
</feature>
<dbReference type="GO" id="GO:0061630">
    <property type="term" value="F:ubiquitin protein ligase activity"/>
    <property type="evidence" value="ECO:0000318"/>
    <property type="project" value="GO_Central"/>
</dbReference>
<feature type="compositionally biased region" description="Acidic residues" evidence="7">
    <location>
        <begin position="767"/>
        <end position="777"/>
    </location>
</feature>
<dbReference type="GeneID" id="10507378"/>
<feature type="compositionally biased region" description="Basic and acidic residues" evidence="7">
    <location>
        <begin position="753"/>
        <end position="766"/>
    </location>
</feature>
<dbReference type="InterPro" id="IPR011989">
    <property type="entry name" value="ARM-like"/>
</dbReference>
<feature type="region of interest" description="Disordered" evidence="7">
    <location>
        <begin position="741"/>
        <end position="802"/>
    </location>
</feature>
<dbReference type="eggNOG" id="KOG0170">
    <property type="taxonomic scope" value="Eukaryota"/>
</dbReference>
<name>F0ZUU2_DICPU</name>
<comment type="similarity">
    <text evidence="2">Belongs to the UPL family. K-HECT subfamily.</text>
</comment>
<dbReference type="InterPro" id="IPR000569">
    <property type="entry name" value="HECT_dom"/>
</dbReference>
<dbReference type="VEuPathDB" id="AmoebaDB:DICPUDRAFT_57189"/>
<dbReference type="GO" id="GO:0000209">
    <property type="term" value="P:protein polyubiquitination"/>
    <property type="evidence" value="ECO:0000318"/>
    <property type="project" value="GO_Central"/>
</dbReference>
<keyword evidence="4" id="KW-0808">Transferase</keyword>
<dbReference type="KEGG" id="dpp:DICPUDRAFT_57189"/>
<dbReference type="SUPFAM" id="SSF48371">
    <property type="entry name" value="ARM repeat"/>
    <property type="match status" value="1"/>
</dbReference>
<keyword evidence="5 6" id="KW-0833">Ubl conjugation pathway</keyword>
<comment type="catalytic activity">
    <reaction evidence="1">
        <text>S-ubiquitinyl-[E2 ubiquitin-conjugating enzyme]-L-cysteine + [acceptor protein]-L-lysine = [E2 ubiquitin-conjugating enzyme]-L-cysteine + N(6)-ubiquitinyl-[acceptor protein]-L-lysine.</text>
        <dbReference type="EC" id="2.3.2.26"/>
    </reaction>
</comment>
<evidence type="ECO:0000256" key="4">
    <source>
        <dbReference type="ARBA" id="ARBA00022679"/>
    </source>
</evidence>
<dbReference type="InParanoid" id="F0ZUU2"/>
<dbReference type="STRING" id="5786.F0ZUU2"/>
<accession>F0ZUU2</accession>
<dbReference type="PROSITE" id="PS50237">
    <property type="entry name" value="HECT"/>
    <property type="match status" value="1"/>
</dbReference>
<dbReference type="PANTHER" id="PTHR45670:SF1">
    <property type="entry name" value="E3 UBIQUITIN-PROTEIN LIGASE HECTD1"/>
    <property type="match status" value="1"/>
</dbReference>